<evidence type="ECO:0000256" key="2">
    <source>
        <dbReference type="ARBA" id="ARBA00022448"/>
    </source>
</evidence>
<dbReference type="FunFam" id="1.20.1250.20:FF:000423">
    <property type="entry name" value="Putative inorganic phosphate cotransporter-like Protein"/>
    <property type="match status" value="1"/>
</dbReference>
<dbReference type="GO" id="GO:0016020">
    <property type="term" value="C:membrane"/>
    <property type="evidence" value="ECO:0007669"/>
    <property type="project" value="UniProtKB-SubCell"/>
</dbReference>
<feature type="transmembrane region" description="Helical" evidence="7">
    <location>
        <begin position="303"/>
        <end position="322"/>
    </location>
</feature>
<dbReference type="Pfam" id="PF07690">
    <property type="entry name" value="MFS_1"/>
    <property type="match status" value="1"/>
</dbReference>
<dbReference type="OrthoDB" id="2985014at2759"/>
<feature type="transmembrane region" description="Helical" evidence="7">
    <location>
        <begin position="228"/>
        <end position="247"/>
    </location>
</feature>
<dbReference type="GO" id="GO:0015293">
    <property type="term" value="F:symporter activity"/>
    <property type="evidence" value="ECO:0007669"/>
    <property type="project" value="UniProtKB-KW"/>
</dbReference>
<feature type="transmembrane region" description="Helical" evidence="7">
    <location>
        <begin position="329"/>
        <end position="350"/>
    </location>
</feature>
<feature type="transmembrane region" description="Helical" evidence="7">
    <location>
        <begin position="134"/>
        <end position="157"/>
    </location>
</feature>
<dbReference type="AlphaFoldDB" id="A0A9N9QZ33"/>
<feature type="transmembrane region" description="Helical" evidence="7">
    <location>
        <begin position="45"/>
        <end position="65"/>
    </location>
</feature>
<dbReference type="InterPro" id="IPR027378">
    <property type="entry name" value="Nucleotide_channel_N"/>
</dbReference>
<proteinExistence type="predicted"/>
<dbReference type="PANTHER" id="PTHR11662:SF280">
    <property type="entry name" value="FI21844P1-RELATED"/>
    <property type="match status" value="1"/>
</dbReference>
<keyword evidence="4" id="KW-0769">Symport</keyword>
<dbReference type="Gene3D" id="1.20.1250.20">
    <property type="entry name" value="MFS general substrate transporter like domains"/>
    <property type="match status" value="1"/>
</dbReference>
<evidence type="ECO:0000313" key="11">
    <source>
        <dbReference type="Proteomes" id="UP001153714"/>
    </source>
</evidence>
<evidence type="ECO:0000256" key="8">
    <source>
        <dbReference type="SAM" id="SignalP"/>
    </source>
</evidence>
<accession>A0A9N9QZ33</accession>
<dbReference type="InterPro" id="IPR050382">
    <property type="entry name" value="MFS_Na/Anion_cotransporter"/>
</dbReference>
<feature type="signal peptide" evidence="8">
    <location>
        <begin position="1"/>
        <end position="21"/>
    </location>
</feature>
<name>A0A9N9QZ33_9NEOP</name>
<feature type="transmembrane region" description="Helical" evidence="7">
    <location>
        <begin position="398"/>
        <end position="417"/>
    </location>
</feature>
<feature type="transmembrane region" description="Helical" evidence="7">
    <location>
        <begin position="362"/>
        <end position="386"/>
    </location>
</feature>
<dbReference type="EMBL" id="OU893347">
    <property type="protein sequence ID" value="CAG9786471.1"/>
    <property type="molecule type" value="Genomic_DNA"/>
</dbReference>
<keyword evidence="6 7" id="KW-0472">Membrane</keyword>
<dbReference type="InterPro" id="IPR011701">
    <property type="entry name" value="MFS"/>
</dbReference>
<feature type="chain" id="PRO_5040386656" description="Major facilitator superfamily (MFS) profile domain-containing protein" evidence="8">
    <location>
        <begin position="22"/>
        <end position="463"/>
    </location>
</feature>
<dbReference type="Gene3D" id="1.20.120.540">
    <property type="entry name" value="Voltage-gated potassium channels"/>
    <property type="match status" value="1"/>
</dbReference>
<gene>
    <name evidence="10" type="ORF">DIATSA_LOCUS4421</name>
</gene>
<dbReference type="SUPFAM" id="SSF103473">
    <property type="entry name" value="MFS general substrate transporter"/>
    <property type="match status" value="1"/>
</dbReference>
<dbReference type="GO" id="GO:0006820">
    <property type="term" value="P:monoatomic anion transport"/>
    <property type="evidence" value="ECO:0007669"/>
    <property type="project" value="TreeGrafter"/>
</dbReference>
<feature type="transmembrane region" description="Helical" evidence="7">
    <location>
        <begin position="74"/>
        <end position="97"/>
    </location>
</feature>
<sequence length="463" mass="50649">MTLSTICLFIVRASMSVAVLAMSDIKRYNGTNIEVFNWDKKTQSIILSSFFWGYLVMQIPAGILAKKFGGKPTILVALLANGVICLLVPMLAAWGGWRFVCAARVVIGLTQSFTLPASHTLLGQWLPASERTNCTTIVFGGTKVGVIAAMALCGILAESALGWKLIFYSISGMVMLQSIAWYILMASSPREHRWITEEEKEYIEAGLNISESKKTITPWRHILRSKPVWALLAPQVGFAICFTFFLTDAPTYLDKGLGISLKSSALLASLPYVGMWASSTAAGYASEKFYNKGLLQLTTCRKLFQSISFFGVAIGLLVLSFLDSEKKSCAVICLIISLTVFGASTAGFVVNQLDLSPNYAGVIMSLHNFFSTMGGAIIPILTSAILQNDPTNISRWRLVFLMIAGITPCTGVIYLIFATSERQPWDDPKYVETLQADREQLAPVLENDMTTNKDAAKTIDGEL</sequence>
<evidence type="ECO:0000256" key="5">
    <source>
        <dbReference type="ARBA" id="ARBA00022989"/>
    </source>
</evidence>
<evidence type="ECO:0000256" key="1">
    <source>
        <dbReference type="ARBA" id="ARBA00004141"/>
    </source>
</evidence>
<keyword evidence="5 7" id="KW-1133">Transmembrane helix</keyword>
<feature type="transmembrane region" description="Helical" evidence="7">
    <location>
        <begin position="163"/>
        <end position="184"/>
    </location>
</feature>
<dbReference type="FunFam" id="1.20.1250.20:FF:000003">
    <property type="entry name" value="Solute carrier family 17 member 3"/>
    <property type="match status" value="1"/>
</dbReference>
<evidence type="ECO:0000259" key="9">
    <source>
        <dbReference type="PROSITE" id="PS50850"/>
    </source>
</evidence>
<evidence type="ECO:0000313" key="10">
    <source>
        <dbReference type="EMBL" id="CAG9786471.1"/>
    </source>
</evidence>
<evidence type="ECO:0000256" key="6">
    <source>
        <dbReference type="ARBA" id="ARBA00023136"/>
    </source>
</evidence>
<dbReference type="PROSITE" id="PS50850">
    <property type="entry name" value="MFS"/>
    <property type="match status" value="1"/>
</dbReference>
<organism evidence="10 11">
    <name type="scientific">Diatraea saccharalis</name>
    <name type="common">sugarcane borer</name>
    <dbReference type="NCBI Taxonomy" id="40085"/>
    <lineage>
        <taxon>Eukaryota</taxon>
        <taxon>Metazoa</taxon>
        <taxon>Ecdysozoa</taxon>
        <taxon>Arthropoda</taxon>
        <taxon>Hexapoda</taxon>
        <taxon>Insecta</taxon>
        <taxon>Pterygota</taxon>
        <taxon>Neoptera</taxon>
        <taxon>Endopterygota</taxon>
        <taxon>Lepidoptera</taxon>
        <taxon>Glossata</taxon>
        <taxon>Ditrysia</taxon>
        <taxon>Pyraloidea</taxon>
        <taxon>Crambidae</taxon>
        <taxon>Crambinae</taxon>
        <taxon>Diatraea</taxon>
    </lineage>
</organism>
<keyword evidence="8" id="KW-0732">Signal</keyword>
<evidence type="ECO:0000256" key="3">
    <source>
        <dbReference type="ARBA" id="ARBA00022692"/>
    </source>
</evidence>
<keyword evidence="11" id="KW-1185">Reference proteome</keyword>
<evidence type="ECO:0000256" key="7">
    <source>
        <dbReference type="SAM" id="Phobius"/>
    </source>
</evidence>
<evidence type="ECO:0000256" key="4">
    <source>
        <dbReference type="ARBA" id="ARBA00022847"/>
    </source>
</evidence>
<keyword evidence="2" id="KW-0813">Transport</keyword>
<dbReference type="Proteomes" id="UP001153714">
    <property type="component" value="Chromosome 16"/>
</dbReference>
<dbReference type="InterPro" id="IPR036259">
    <property type="entry name" value="MFS_trans_sf"/>
</dbReference>
<protein>
    <recommendedName>
        <fullName evidence="9">Major facilitator superfamily (MFS) profile domain-containing protein</fullName>
    </recommendedName>
</protein>
<dbReference type="InterPro" id="IPR020846">
    <property type="entry name" value="MFS_dom"/>
</dbReference>
<reference evidence="10" key="1">
    <citation type="submission" date="2021-12" db="EMBL/GenBank/DDBJ databases">
        <authorList>
            <person name="King R."/>
        </authorList>
    </citation>
    <scope>NUCLEOTIDE SEQUENCE</scope>
</reference>
<dbReference type="PANTHER" id="PTHR11662">
    <property type="entry name" value="SOLUTE CARRIER FAMILY 17"/>
    <property type="match status" value="1"/>
</dbReference>
<comment type="subcellular location">
    <subcellularLocation>
        <location evidence="1">Membrane</location>
        <topology evidence="1">Multi-pass membrane protein</topology>
    </subcellularLocation>
</comment>
<reference evidence="10" key="2">
    <citation type="submission" date="2022-10" db="EMBL/GenBank/DDBJ databases">
        <authorList>
            <consortium name="ENA_rothamsted_submissions"/>
            <consortium name="culmorum"/>
            <person name="King R."/>
        </authorList>
    </citation>
    <scope>NUCLEOTIDE SEQUENCE</scope>
</reference>
<keyword evidence="3 7" id="KW-0812">Transmembrane</keyword>
<feature type="domain" description="Major facilitator superfamily (MFS) profile" evidence="9">
    <location>
        <begin position="1"/>
        <end position="422"/>
    </location>
</feature>